<dbReference type="Proteomes" id="UP000186698">
    <property type="component" value="Chromosome 8L"/>
</dbReference>
<keyword evidence="17" id="KW-1185">Reference proteome</keyword>
<dbReference type="GeneID" id="108698580"/>
<keyword evidence="4" id="KW-0158">Chromosome</keyword>
<name>A0A8J0TJ65_XENLA</name>
<keyword evidence="7" id="KW-0677">Repeat</keyword>
<feature type="compositionally biased region" description="Basic and acidic residues" evidence="14">
    <location>
        <begin position="1511"/>
        <end position="1528"/>
    </location>
</feature>
<evidence type="ECO:0000256" key="14">
    <source>
        <dbReference type="SAM" id="MobiDB-lite"/>
    </source>
</evidence>
<keyword evidence="10" id="KW-0007">Acetylation</keyword>
<feature type="compositionally biased region" description="Basic and acidic residues" evidence="14">
    <location>
        <begin position="588"/>
        <end position="604"/>
    </location>
</feature>
<feature type="compositionally biased region" description="Basic residues" evidence="14">
    <location>
        <begin position="1392"/>
        <end position="1401"/>
    </location>
</feature>
<feature type="region of interest" description="Disordered" evidence="14">
    <location>
        <begin position="1"/>
        <end position="43"/>
    </location>
</feature>
<keyword evidence="11" id="KW-0234">DNA repair</keyword>
<evidence type="ECO:0000256" key="12">
    <source>
        <dbReference type="ARBA" id="ARBA00023242"/>
    </source>
</evidence>
<feature type="domain" description="BRCT" evidence="16">
    <location>
        <begin position="2041"/>
        <end position="2131"/>
    </location>
</feature>
<feature type="compositionally biased region" description="Basic residues" evidence="14">
    <location>
        <begin position="1558"/>
        <end position="1569"/>
    </location>
</feature>
<keyword evidence="9" id="KW-0832">Ubl conjugation</keyword>
<evidence type="ECO:0000256" key="4">
    <source>
        <dbReference type="ARBA" id="ARBA00022454"/>
    </source>
</evidence>
<dbReference type="Pfam" id="PF00498">
    <property type="entry name" value="FHA"/>
    <property type="match status" value="1"/>
</dbReference>
<feature type="domain" description="BRCT" evidence="16">
    <location>
        <begin position="1942"/>
        <end position="2020"/>
    </location>
</feature>
<evidence type="ECO:0000256" key="5">
    <source>
        <dbReference type="ARBA" id="ARBA00022499"/>
    </source>
</evidence>
<dbReference type="SUPFAM" id="SSF49879">
    <property type="entry name" value="SMAD/FHA domain"/>
    <property type="match status" value="1"/>
</dbReference>
<feature type="compositionally biased region" description="Basic and acidic residues" evidence="14">
    <location>
        <begin position="404"/>
        <end position="417"/>
    </location>
</feature>
<keyword evidence="5" id="KW-1017">Isopeptide bond</keyword>
<evidence type="ECO:0000256" key="8">
    <source>
        <dbReference type="ARBA" id="ARBA00022763"/>
    </source>
</evidence>
<feature type="compositionally biased region" description="Basic and acidic residues" evidence="14">
    <location>
        <begin position="1410"/>
        <end position="1440"/>
    </location>
</feature>
<dbReference type="CDD" id="cd17744">
    <property type="entry name" value="BRCT_MDC1_rpt1"/>
    <property type="match status" value="1"/>
</dbReference>
<feature type="compositionally biased region" description="Basic and acidic residues" evidence="14">
    <location>
        <begin position="1844"/>
        <end position="1862"/>
    </location>
</feature>
<evidence type="ECO:0000313" key="18">
    <source>
        <dbReference type="RefSeq" id="XP_018085662.1"/>
    </source>
</evidence>
<dbReference type="RefSeq" id="XP_018085662.1">
    <property type="nucleotide sequence ID" value="XM_018230173.2"/>
</dbReference>
<dbReference type="InterPro" id="IPR008984">
    <property type="entry name" value="SMAD_FHA_dom_sf"/>
</dbReference>
<dbReference type="CTD" id="108698580"/>
<feature type="compositionally biased region" description="Polar residues" evidence="14">
    <location>
        <begin position="372"/>
        <end position="382"/>
    </location>
</feature>
<feature type="compositionally biased region" description="Basic and acidic residues" evidence="14">
    <location>
        <begin position="473"/>
        <end position="492"/>
    </location>
</feature>
<dbReference type="PROSITE" id="PS50172">
    <property type="entry name" value="BRCT"/>
    <property type="match status" value="2"/>
</dbReference>
<dbReference type="Xenbase" id="XB-GENE-11536232">
    <property type="gene designation" value="mdc1.L"/>
</dbReference>
<sequence length="2144" mass="238638">MTSPGYANEEVHETKHAREEVRERGGDVADCWSLGETGSERMDDTQRLQWDDEEQNVSLDRDQPIGKLHMFNGIHGPAQDFPIYPGTNIIGRHANCDVTLPAQSVSKKHAIIEVQSGCHTLCDQGSLNKTRRGKAALAPNVRYALSDGDLLLFADVACSYSFTECNTKTTEEEAANEESEDDMLVPGTQATLSIEETPGLAIRRMGKVSVLAMDSGDEEEEELKEKDLHYEAKGFKTSREKCKLPASVPFSHNMDTIVPESDEENDTSASEPRFPSLNLRCDGDTDTHETPVKAGTSYIPSKDCVFSPPMRGQNMSDNSVSNKDEITKYTLIGHQESFADEQANTEHKTLVKCDQDTSIENDRETKEEEDASTVNTSNIAGQSGTGVKDSPLISNPKVESQDIDSVKVENQSREFDYNKTLQAGIKQQESTDISSDNDTNMEKNQTSKAKLVNTGSEGIILESDTDGEEEDCTNSKEADDQKREGAAFHLDSDTDIEEGDNVSSGMNVHKVENSGNKTDSDTDVEETKPKSKETAVQKKVEEGFHLDSDTDVEDDDSNFLNIELKNTEKAKMIQDSDTDVEDITTSKVEVDRKTASNADTKGDNRSTSPNAEVKMQEKDLSILDSDTDVEDVGDGCSLSVVKKQNKAETSHTNLTETTAVEESCTSADIEKVVKPADRHESHTDGVIQEQKATPEFQLDSDTDIEDEDNSLDVSSTSAKVKITEVHSDNLEKQRPSPEEIQEKRVVEIDLDISTDMDEADETDVSRKEEVDEADETEVDRKEAFHMDSDTDLEDNDSGPSVVHGAEKQSTATEHSDSTSDTGASVKNVTSTIVEKTEKGETDGIDCEGAEYDMMATQCYLEPEEKESDIQDEDNCAEEATQAFILSSTWAELDPFKRPANPIGVLQISAVTVSSSEEEMDENVIAETQPFCCEIRQPEEHSVQELAKQGSSAEEKNNAACSMPQEEISQDDTQPVSQFLNTTPSSNVGNWVATATTNSHQEKHLDRCNVEQIKQVDEHVPDMEGQADKCASIMEEDATQPYILDLPTVGDTITQPCNLSEAVSEDCVIQPLNTVVPAVVNTDSLPSNPSVQLSDGEAMEPHSLNEAVATQSHVLNMPLTEDNTVSISEGEKASVRQGTCSGEISIICEQLDASNKDISNRPGEVLPRSPAEKATEHVAKEQQQSNGATRITEEGREASKGRRPFRRSRGGEKDKDSAEVIISTTRGKRGTWKKTEAAAPASEDTKSKKIPKLQKMEKELPEAKIEDECKEDHSSELKTSSILVDSKTGRKGKQDTKECLDDTVEDHVKGHQVEEDVKSFTSRRSVRKRKDEKDQEAESSKSLQVSFSKKRSTRQSNLDLGESVGEKAIAVSSDEHGKHQMDDEVFRANKTTRNLKSKGAKRNVKDEEDNMEKGEISEKRPTGKNRENVTEKNNEKADLKRRVTRRNSSQLETVETIPDNIETVDSERQDQSRKSPNIKKELKGDDLKVAEKCGGTTKEDTEKCISRRTKKGCKEEMNEQSKEQTDGKQRVTRRNSRLSETVESKPEDTDIVDSERQAQPRKSRNIKKSLKRDEDETLEDTNQENTEKFTSRRTKRQCKERLNMEGHEKSKGEPSIEHCLPINNSKEAESEQENAKAEEQDQSKKSRKTKKDLKKPVVNEEEHLLETISKDPEVRTSRRTKKGCREEDPIDGSIPVIGKSKQDESTRKNVSRSTRKNSKEEPKEVDTEENVVVSKKENLDAIQTTRRARNSKVDDMHSVDKTLCASEPKSGNPDGKTRKKNQKEASGTQKNTEVEKEMSGGSVAIEKEQLSPHEDISPTGVRKSRRTSTKEELSKSSTLAPVRKRVQEPKTGADEVKRKKVNEELEQEQTVGRRDQARQPNLEDENTESNSIEKDSTIPLPSPLGNSRLRPSTAFESPPEARTPRRAVRNLTTSPYTSQRSITAKVLFTGVVDPAGEETIRNLGGEVAESIFDCTHLVTDRIRRTVKFLCALARGIPIVTLDWLDKCKKSKCFLSPAQFLVKDKEQEKNFNFVLSESLQKAKKKPLFQGYEIHVTPNVKPEPEHMKDIIQCSGATFLAKMPKVYKEKYIIVSCKEDSSRYKSVPSRIPVTSAEFILTGILRQEINPQSYLLSAEEALPTPAKRRR</sequence>
<dbReference type="Pfam" id="PF16770">
    <property type="entry name" value="RTT107_BRCT_5"/>
    <property type="match status" value="1"/>
</dbReference>
<dbReference type="InterPro" id="IPR000253">
    <property type="entry name" value="FHA_dom"/>
</dbReference>
<gene>
    <name evidence="18 19" type="primary">mdc1.L</name>
</gene>
<dbReference type="SMART" id="SM00240">
    <property type="entry name" value="FHA"/>
    <property type="match status" value="1"/>
</dbReference>
<evidence type="ECO:0000259" key="16">
    <source>
        <dbReference type="PROSITE" id="PS50172"/>
    </source>
</evidence>
<feature type="compositionally biased region" description="Basic and acidic residues" evidence="14">
    <location>
        <begin position="1328"/>
        <end position="1338"/>
    </location>
</feature>
<feature type="region of interest" description="Disordered" evidence="14">
    <location>
        <begin position="574"/>
        <end position="615"/>
    </location>
</feature>
<feature type="compositionally biased region" description="Polar residues" evidence="14">
    <location>
        <begin position="419"/>
        <end position="456"/>
    </location>
</feature>
<accession>A0A8J0TJ65</accession>
<feature type="compositionally biased region" description="Basic and acidic residues" evidence="14">
    <location>
        <begin position="673"/>
        <end position="683"/>
    </location>
</feature>
<feature type="compositionally biased region" description="Basic and acidic residues" evidence="14">
    <location>
        <begin position="1750"/>
        <end position="1759"/>
    </location>
</feature>
<feature type="region of interest" description="Disordered" evidence="14">
    <location>
        <begin position="1154"/>
        <end position="1923"/>
    </location>
</feature>
<evidence type="ECO:0000313" key="17">
    <source>
        <dbReference type="Proteomes" id="UP000186698"/>
    </source>
</evidence>
<feature type="compositionally biased region" description="Basic and acidic residues" evidence="14">
    <location>
        <begin position="1372"/>
        <end position="1386"/>
    </location>
</feature>
<feature type="compositionally biased region" description="Basic and acidic residues" evidence="14">
    <location>
        <begin position="1596"/>
        <end position="1615"/>
    </location>
</feature>
<feature type="compositionally biased region" description="Basic and acidic residues" evidence="14">
    <location>
        <begin position="1653"/>
        <end position="1675"/>
    </location>
</feature>
<dbReference type="SUPFAM" id="SSF52113">
    <property type="entry name" value="BRCT domain"/>
    <property type="match status" value="1"/>
</dbReference>
<dbReference type="CDD" id="cd18441">
    <property type="entry name" value="BRCT_MDC1_rpt2"/>
    <property type="match status" value="1"/>
</dbReference>
<feature type="compositionally biased region" description="Basic and acidic residues" evidence="14">
    <location>
        <begin position="1208"/>
        <end position="1217"/>
    </location>
</feature>
<dbReference type="SMART" id="SM00292">
    <property type="entry name" value="BRCT"/>
    <property type="match status" value="2"/>
</dbReference>
<feature type="compositionally biased region" description="Basic and acidic residues" evidence="14">
    <location>
        <begin position="1253"/>
        <end position="1275"/>
    </location>
</feature>
<evidence type="ECO:0000256" key="2">
    <source>
        <dbReference type="ARBA" id="ARBA00004286"/>
    </source>
</evidence>
<proteinExistence type="predicted"/>
<evidence type="ECO:0000256" key="9">
    <source>
        <dbReference type="ARBA" id="ARBA00022843"/>
    </source>
</evidence>
<feature type="compositionally biased region" description="Basic and acidic residues" evidence="14">
    <location>
        <begin position="1625"/>
        <end position="1643"/>
    </location>
</feature>
<feature type="region of interest" description="Disordered" evidence="14">
    <location>
        <begin position="673"/>
        <end position="844"/>
    </location>
</feature>
<feature type="compositionally biased region" description="Basic and acidic residues" evidence="14">
    <location>
        <begin position="1291"/>
        <end position="1317"/>
    </location>
</feature>
<feature type="compositionally biased region" description="Basic and acidic residues" evidence="14">
    <location>
        <begin position="1539"/>
        <end position="1557"/>
    </location>
</feature>
<reference evidence="18" key="1">
    <citation type="submission" date="2025-08" db="UniProtKB">
        <authorList>
            <consortium name="RefSeq"/>
        </authorList>
    </citation>
    <scope>IDENTIFICATION</scope>
    <source>
        <strain evidence="18">J_2021</strain>
        <tissue evidence="18">Erythrocytes</tissue>
    </source>
</reference>
<keyword evidence="12" id="KW-0539">Nucleus</keyword>
<evidence type="ECO:0000256" key="1">
    <source>
        <dbReference type="ARBA" id="ARBA00004123"/>
    </source>
</evidence>
<evidence type="ECO:0000256" key="6">
    <source>
        <dbReference type="ARBA" id="ARBA00022553"/>
    </source>
</evidence>
<keyword evidence="13" id="KW-0131">Cell cycle</keyword>
<dbReference type="KEGG" id="xla:108698580"/>
<evidence type="ECO:0000256" key="7">
    <source>
        <dbReference type="ARBA" id="ARBA00022737"/>
    </source>
</evidence>
<feature type="region of interest" description="Disordered" evidence="14">
    <location>
        <begin position="259"/>
        <end position="296"/>
    </location>
</feature>
<dbReference type="InterPro" id="IPR051579">
    <property type="entry name" value="DDR_Transcriptional_Reg"/>
</dbReference>
<feature type="region of interest" description="Disordered" evidence="14">
    <location>
        <begin position="338"/>
        <end position="555"/>
    </location>
</feature>
<dbReference type="GO" id="GO:0005694">
    <property type="term" value="C:chromosome"/>
    <property type="evidence" value="ECO:0007669"/>
    <property type="project" value="UniProtKB-SubCell"/>
</dbReference>
<feature type="compositionally biased region" description="Basic and acidic residues" evidence="14">
    <location>
        <begin position="525"/>
        <end position="548"/>
    </location>
</feature>
<dbReference type="PROSITE" id="PS50006">
    <property type="entry name" value="FHA_DOMAIN"/>
    <property type="match status" value="1"/>
</dbReference>
<dbReference type="Gene3D" id="3.40.50.10190">
    <property type="entry name" value="BRCT domain"/>
    <property type="match status" value="2"/>
</dbReference>
<dbReference type="PANTHER" id="PTHR23196">
    <property type="entry name" value="PAX TRANSCRIPTION ACTIVATION DOMAIN INTERACTING PROTEIN"/>
    <property type="match status" value="1"/>
</dbReference>
<comment type="subcellular location">
    <subcellularLocation>
        <location evidence="2">Chromosome</location>
    </subcellularLocation>
    <subcellularLocation>
        <location evidence="1">Nucleus</location>
    </subcellularLocation>
</comment>
<dbReference type="InterPro" id="IPR001357">
    <property type="entry name" value="BRCT_dom"/>
</dbReference>
<dbReference type="AGR" id="Xenbase:XB-GENE-11536232"/>
<evidence type="ECO:0000313" key="19">
    <source>
        <dbReference type="Xenbase" id="XB-GENE-11536232"/>
    </source>
</evidence>
<dbReference type="PANTHER" id="PTHR23196:SF34">
    <property type="entry name" value="MEDIATOR OF DNA DAMAGE CHECKPOINT PROTEIN 1"/>
    <property type="match status" value="1"/>
</dbReference>
<evidence type="ECO:0000256" key="13">
    <source>
        <dbReference type="ARBA" id="ARBA00023306"/>
    </source>
</evidence>
<feature type="compositionally biased region" description="Acidic residues" evidence="14">
    <location>
        <begin position="698"/>
        <end position="710"/>
    </location>
</feature>
<keyword evidence="6" id="KW-0597">Phosphoprotein</keyword>
<feature type="compositionally biased region" description="Basic and acidic residues" evidence="14">
    <location>
        <begin position="9"/>
        <end position="27"/>
    </location>
</feature>
<organism evidence="17 18">
    <name type="scientific">Xenopus laevis</name>
    <name type="common">African clawed frog</name>
    <dbReference type="NCBI Taxonomy" id="8355"/>
    <lineage>
        <taxon>Eukaryota</taxon>
        <taxon>Metazoa</taxon>
        <taxon>Chordata</taxon>
        <taxon>Craniata</taxon>
        <taxon>Vertebrata</taxon>
        <taxon>Euteleostomi</taxon>
        <taxon>Amphibia</taxon>
        <taxon>Batrachia</taxon>
        <taxon>Anura</taxon>
        <taxon>Pipoidea</taxon>
        <taxon>Pipidae</taxon>
        <taxon>Xenopodinae</taxon>
        <taxon>Xenopus</taxon>
        <taxon>Xenopus</taxon>
    </lineage>
</organism>
<feature type="compositionally biased region" description="Basic and acidic residues" evidence="14">
    <location>
        <begin position="1804"/>
        <end position="1815"/>
    </location>
</feature>
<keyword evidence="8" id="KW-0227">DNA damage</keyword>
<feature type="compositionally biased region" description="Polar residues" evidence="14">
    <location>
        <begin position="807"/>
        <end position="833"/>
    </location>
</feature>
<feature type="compositionally biased region" description="Basic and acidic residues" evidence="14">
    <location>
        <begin position="344"/>
        <end position="366"/>
    </location>
</feature>
<evidence type="ECO:0000256" key="10">
    <source>
        <dbReference type="ARBA" id="ARBA00022990"/>
    </source>
</evidence>
<feature type="compositionally biased region" description="Basic and acidic residues" evidence="14">
    <location>
        <begin position="778"/>
        <end position="788"/>
    </location>
</feature>
<feature type="compositionally biased region" description="Basic and acidic residues" evidence="14">
    <location>
        <begin position="721"/>
        <end position="747"/>
    </location>
</feature>
<evidence type="ECO:0000259" key="15">
    <source>
        <dbReference type="PROSITE" id="PS50006"/>
    </source>
</evidence>
<feature type="compositionally biased region" description="Basic and acidic residues" evidence="14">
    <location>
        <begin position="1464"/>
        <end position="1504"/>
    </location>
</feature>
<feature type="compositionally biased region" description="Basic and acidic residues" evidence="14">
    <location>
        <begin position="1190"/>
        <end position="1199"/>
    </location>
</feature>
<feature type="compositionally biased region" description="Basic and acidic residues" evidence="14">
    <location>
        <begin position="281"/>
        <end position="291"/>
    </location>
</feature>
<feature type="compositionally biased region" description="Acidic residues" evidence="14">
    <location>
        <begin position="463"/>
        <end position="472"/>
    </location>
</feature>
<dbReference type="GO" id="GO:0006281">
    <property type="term" value="P:DNA repair"/>
    <property type="evidence" value="ECO:0007669"/>
    <property type="project" value="UniProtKB-KW"/>
</dbReference>
<protein>
    <recommendedName>
        <fullName evidence="3">Mediator of DNA damage checkpoint protein 1</fullName>
    </recommendedName>
</protein>
<dbReference type="Gene3D" id="2.60.200.20">
    <property type="match status" value="1"/>
</dbReference>
<evidence type="ECO:0000256" key="3">
    <source>
        <dbReference type="ARBA" id="ARBA00015014"/>
    </source>
</evidence>
<dbReference type="CDD" id="cd22665">
    <property type="entry name" value="FHA_MDC1"/>
    <property type="match status" value="1"/>
</dbReference>
<dbReference type="OrthoDB" id="552194at2759"/>
<feature type="compositionally biased region" description="Basic and acidic residues" evidence="14">
    <location>
        <begin position="1169"/>
        <end position="1179"/>
    </location>
</feature>
<evidence type="ECO:0000256" key="11">
    <source>
        <dbReference type="ARBA" id="ARBA00023204"/>
    </source>
</evidence>
<dbReference type="GO" id="GO:0005634">
    <property type="term" value="C:nucleus"/>
    <property type="evidence" value="ECO:0000318"/>
    <property type="project" value="GO_Central"/>
</dbReference>
<dbReference type="Pfam" id="PF16589">
    <property type="entry name" value="BRCT_2"/>
    <property type="match status" value="1"/>
</dbReference>
<feature type="domain" description="FHA" evidence="15">
    <location>
        <begin position="88"/>
        <end position="137"/>
    </location>
</feature>
<dbReference type="InterPro" id="IPR036420">
    <property type="entry name" value="BRCT_dom_sf"/>
</dbReference>
<feature type="compositionally biased region" description="Acidic residues" evidence="14">
    <location>
        <begin position="748"/>
        <end position="762"/>
    </location>
</feature>